<dbReference type="InterPro" id="IPR000210">
    <property type="entry name" value="BTB/POZ_dom"/>
</dbReference>
<dbReference type="PROSITE" id="PS50097">
    <property type="entry name" value="BTB"/>
    <property type="match status" value="1"/>
</dbReference>
<dbReference type="InterPro" id="IPR011333">
    <property type="entry name" value="SKP1/BTB/POZ_sf"/>
</dbReference>
<keyword evidence="3" id="KW-1185">Reference proteome</keyword>
<dbReference type="AlphaFoldDB" id="A0A168CT11"/>
<organism evidence="2 3">
    <name type="scientific">Akanthomyces lecanii RCEF 1005</name>
    <dbReference type="NCBI Taxonomy" id="1081108"/>
    <lineage>
        <taxon>Eukaryota</taxon>
        <taxon>Fungi</taxon>
        <taxon>Dikarya</taxon>
        <taxon>Ascomycota</taxon>
        <taxon>Pezizomycotina</taxon>
        <taxon>Sordariomycetes</taxon>
        <taxon>Hypocreomycetidae</taxon>
        <taxon>Hypocreales</taxon>
        <taxon>Cordycipitaceae</taxon>
        <taxon>Akanthomyces</taxon>
        <taxon>Cordyceps confragosa</taxon>
    </lineage>
</organism>
<dbReference type="EMBL" id="AZHF01000008">
    <property type="protein sequence ID" value="OAA71757.1"/>
    <property type="molecule type" value="Genomic_DNA"/>
</dbReference>
<evidence type="ECO:0000313" key="2">
    <source>
        <dbReference type="EMBL" id="OAA71757.1"/>
    </source>
</evidence>
<comment type="caution">
    <text evidence="2">The sequence shown here is derived from an EMBL/GenBank/DDBJ whole genome shotgun (WGS) entry which is preliminary data.</text>
</comment>
<evidence type="ECO:0000313" key="3">
    <source>
        <dbReference type="Proteomes" id="UP000076881"/>
    </source>
</evidence>
<proteinExistence type="predicted"/>
<dbReference type="STRING" id="1081108.A0A168CT11"/>
<gene>
    <name evidence="2" type="ORF">LEL_08992</name>
</gene>
<feature type="domain" description="BTB" evidence="1">
    <location>
        <begin position="23"/>
        <end position="98"/>
    </location>
</feature>
<evidence type="ECO:0000259" key="1">
    <source>
        <dbReference type="PROSITE" id="PS50097"/>
    </source>
</evidence>
<sequence length="204" mass="21891">MAHDAASAGEGSASPTIALAADGDVVLVVGPECRRLRASSLFVKNASLVLKAMLGPNFKEGQQLTQLDDVEIPLPDDNAEALEIVLTTIHGHNDKVPTTLSPQLLLQIAITVDKYDCHNSLAFVIRVWQESAYSAIKPSNGKGMWALAMAALVLRLQQTFAKVTSSLTFAFNGPFLDLVGKEDCIPDRATQLKTAGELFHMFGS</sequence>
<reference evidence="2 3" key="1">
    <citation type="journal article" date="2016" name="Genome Biol. Evol.">
        <title>Divergent and convergent evolution of fungal pathogenicity.</title>
        <authorList>
            <person name="Shang Y."/>
            <person name="Xiao G."/>
            <person name="Zheng P."/>
            <person name="Cen K."/>
            <person name="Zhan S."/>
            <person name="Wang C."/>
        </authorList>
    </citation>
    <scope>NUCLEOTIDE SEQUENCE [LARGE SCALE GENOMIC DNA]</scope>
    <source>
        <strain evidence="2 3">RCEF 1005</strain>
    </source>
</reference>
<accession>A0A168CT11</accession>
<dbReference type="Gene3D" id="3.30.710.10">
    <property type="entry name" value="Potassium Channel Kv1.1, Chain A"/>
    <property type="match status" value="1"/>
</dbReference>
<dbReference type="OrthoDB" id="5152764at2759"/>
<protein>
    <submittedName>
        <fullName evidence="2">Btb/poz</fullName>
    </submittedName>
</protein>
<dbReference type="Proteomes" id="UP000076881">
    <property type="component" value="Unassembled WGS sequence"/>
</dbReference>
<name>A0A168CT11_CORDF</name>